<dbReference type="InterPro" id="IPR052942">
    <property type="entry name" value="LPS_cholinephosphotransferase"/>
</dbReference>
<dbReference type="RefSeq" id="WP_014073954.1">
    <property type="nucleotide sequence ID" value="NC_015975.1"/>
</dbReference>
<dbReference type="Pfam" id="PF04991">
    <property type="entry name" value="LicD"/>
    <property type="match status" value="1"/>
</dbReference>
<evidence type="ECO:0000313" key="3">
    <source>
        <dbReference type="Proteomes" id="UP000001279"/>
    </source>
</evidence>
<evidence type="ECO:0000313" key="2">
    <source>
        <dbReference type="EMBL" id="AEN78805.1"/>
    </source>
</evidence>
<protein>
    <submittedName>
        <fullName evidence="2">LicD family protein</fullName>
    </submittedName>
</protein>
<organism evidence="2 3">
    <name type="scientific">Ligilactobacillus ruminis (strain ATCC 27782 / RF3)</name>
    <name type="common">Lactobacillus ruminis</name>
    <dbReference type="NCBI Taxonomy" id="1069534"/>
    <lineage>
        <taxon>Bacteria</taxon>
        <taxon>Bacillati</taxon>
        <taxon>Bacillota</taxon>
        <taxon>Bacilli</taxon>
        <taxon>Lactobacillales</taxon>
        <taxon>Lactobacillaceae</taxon>
        <taxon>Ligilactobacillus</taxon>
    </lineage>
</organism>
<dbReference type="STRING" id="1069534.LRC_15600"/>
<dbReference type="PANTHER" id="PTHR43404">
    <property type="entry name" value="LIPOPOLYSACCHARIDE CHOLINEPHOSPHOTRANSFERASE LICD"/>
    <property type="match status" value="1"/>
</dbReference>
<dbReference type="GO" id="GO:0009100">
    <property type="term" value="P:glycoprotein metabolic process"/>
    <property type="evidence" value="ECO:0007669"/>
    <property type="project" value="UniProtKB-ARBA"/>
</dbReference>
<evidence type="ECO:0000259" key="1">
    <source>
        <dbReference type="Pfam" id="PF04991"/>
    </source>
</evidence>
<name>G2SRE6_LIGR2</name>
<gene>
    <name evidence="2" type="ordered locus">LRC_15600</name>
</gene>
<dbReference type="AlphaFoldDB" id="G2SRE6"/>
<sequence length="278" mass="32888">MDKLILTDDQIEKLHKVGLEMLIEFDRICRKENIKYSIESGTLLGAVRDGRFIPWDDDVDVSMTRAEYNKFFAACDKYLDKSRFFLDCHENDSEYIFGYSKLRRLGTVFRQIGHETLTQRNEIFMDIIILDNIPDHHISRIIHSKICNIIKTILNAQLNIKSNNPIVRLRSKLLMLIPRNAVFSILYSFERINNRKDTELCRVYTYTPASGWGVPTKCYKKYRDIKFENHKFMCFDDYDSYLKYAYGNHYMELPSVEKRKPHINVSELSFGDIFGKEE</sequence>
<proteinExistence type="predicted"/>
<dbReference type="HOGENOM" id="CLU_075543_0_0_9"/>
<dbReference type="GeneID" id="29802616"/>
<keyword evidence="3" id="KW-1185">Reference proteome</keyword>
<dbReference type="PATRIC" id="fig|1069534.5.peg.1665"/>
<dbReference type="eggNOG" id="COG3475">
    <property type="taxonomic scope" value="Bacteria"/>
</dbReference>
<accession>G2SRE6</accession>
<dbReference type="KEGG" id="lrm:LRC_15600"/>
<feature type="domain" description="LicD/FKTN/FKRP nucleotidyltransferase" evidence="1">
    <location>
        <begin position="29"/>
        <end position="247"/>
    </location>
</feature>
<reference evidence="2 3" key="1">
    <citation type="journal article" date="2011" name="Microb. Cell Fact.">
        <title>Genome sequences and comparative genomics of two Lactobacillus ruminis strains from the bovine and human intestinal tracts.</title>
        <authorList>
            <person name="Forde B.M."/>
            <person name="Neville B.A."/>
            <person name="O'Donnell M.M."/>
            <person name="Riboulet-Bisson E."/>
            <person name="Claesson M.J."/>
            <person name="Coghlan A."/>
            <person name="Ross R.P."/>
            <person name="O'Toole P.W."/>
        </authorList>
    </citation>
    <scope>NUCLEOTIDE SEQUENCE [LARGE SCALE GENOMIC DNA]</scope>
    <source>
        <strain evidence="3">ATCC 27782 / RF3</strain>
    </source>
</reference>
<dbReference type="PANTHER" id="PTHR43404:SF2">
    <property type="entry name" value="LIPOPOLYSACCHARIDE CHOLINEPHOSPHOTRANSFERASE LICD"/>
    <property type="match status" value="1"/>
</dbReference>
<dbReference type="Proteomes" id="UP000001279">
    <property type="component" value="Chromosome"/>
</dbReference>
<dbReference type="EMBL" id="CP003032">
    <property type="protein sequence ID" value="AEN78805.1"/>
    <property type="molecule type" value="Genomic_DNA"/>
</dbReference>
<dbReference type="InterPro" id="IPR007074">
    <property type="entry name" value="LicD/FKTN/FKRP_NTP_transf"/>
</dbReference>